<comment type="catalytic activity">
    <reaction evidence="14 15">
        <text>RNA(n) + a ribonucleoside 5'-triphosphate = RNA(n+1) + diphosphate</text>
        <dbReference type="Rhea" id="RHEA:21248"/>
        <dbReference type="Rhea" id="RHEA-COMP:14527"/>
        <dbReference type="Rhea" id="RHEA-COMP:17342"/>
        <dbReference type="ChEBI" id="CHEBI:33019"/>
        <dbReference type="ChEBI" id="CHEBI:61557"/>
        <dbReference type="ChEBI" id="CHEBI:140395"/>
        <dbReference type="EC" id="2.7.7.6"/>
    </reaction>
</comment>
<dbReference type="InterPro" id="IPR007081">
    <property type="entry name" value="RNA_pol_Rpb1_5"/>
</dbReference>
<dbReference type="PANTHER" id="PTHR19376:SF37">
    <property type="entry name" value="DNA-DIRECTED RNA POLYMERASE II SUBUNIT RPB1"/>
    <property type="match status" value="1"/>
</dbReference>
<dbReference type="Gene3D" id="4.10.860.120">
    <property type="entry name" value="RNA polymerase II, clamp domain"/>
    <property type="match status" value="2"/>
</dbReference>
<evidence type="ECO:0000259" key="17">
    <source>
        <dbReference type="SMART" id="SM00663"/>
    </source>
</evidence>
<dbReference type="InterPro" id="IPR006592">
    <property type="entry name" value="RNA_pol_N"/>
</dbReference>
<dbReference type="FunFam" id="1.10.132.30:FF:000001">
    <property type="entry name" value="DNA-directed RNA polymerase subunit"/>
    <property type="match status" value="1"/>
</dbReference>
<dbReference type="GO" id="GO:0180034">
    <property type="term" value="P:co-transcriptional lncRNA 3' end processing, cleavage and polyadenylation pathway"/>
    <property type="evidence" value="ECO:0007669"/>
    <property type="project" value="EnsemblFungi"/>
</dbReference>
<feature type="compositionally biased region" description="Low complexity" evidence="16">
    <location>
        <begin position="2067"/>
        <end position="2079"/>
    </location>
</feature>
<evidence type="ECO:0000256" key="11">
    <source>
        <dbReference type="ARBA" id="ARBA00023125"/>
    </source>
</evidence>
<evidence type="ECO:0000256" key="9">
    <source>
        <dbReference type="ARBA" id="ARBA00022833"/>
    </source>
</evidence>
<reference evidence="18 19" key="1">
    <citation type="submission" date="2011-08" db="EMBL/GenBank/DDBJ databases">
        <authorList>
            <person name="Liu Z.J."/>
            <person name="Shi F.L."/>
            <person name="Lu J.Q."/>
            <person name="Li M."/>
            <person name="Wang Z.L."/>
        </authorList>
    </citation>
    <scope>NUCLEOTIDE SEQUENCE [LARGE SCALE GENOMIC DNA]</scope>
    <source>
        <strain evidence="18 19">USNM 41457</strain>
    </source>
</reference>
<dbReference type="InterPro" id="IPR045867">
    <property type="entry name" value="DNA-dir_RpoC_beta_prime"/>
</dbReference>
<dbReference type="GO" id="GO:0000785">
    <property type="term" value="C:chromatin"/>
    <property type="evidence" value="ECO:0007669"/>
    <property type="project" value="EnsemblFungi"/>
</dbReference>
<feature type="compositionally biased region" description="Polar residues" evidence="16">
    <location>
        <begin position="124"/>
        <end position="155"/>
    </location>
</feature>
<dbReference type="InterPro" id="IPR038120">
    <property type="entry name" value="Rpb1_funnel_sf"/>
</dbReference>
<evidence type="ECO:0000256" key="12">
    <source>
        <dbReference type="ARBA" id="ARBA00023163"/>
    </source>
</evidence>
<feature type="domain" description="RNA polymerase N-terminal" evidence="17">
    <location>
        <begin position="248"/>
        <end position="548"/>
    </location>
</feature>
<comment type="function">
    <text evidence="15">DNA-dependent RNA polymerase catalyzes the transcription of DNA into RNA using the four ribonucleoside triphosphates as substrates.</text>
</comment>
<dbReference type="FunFam" id="4.10.860.120:FF:000003">
    <property type="entry name" value="DNA-directed RNA polymerase subunit"/>
    <property type="match status" value="1"/>
</dbReference>
<feature type="region of interest" description="Disordered" evidence="16">
    <location>
        <begin position="115"/>
        <end position="159"/>
    </location>
</feature>
<dbReference type="STRING" id="1003232.J8ZVP8"/>
<dbReference type="GO" id="GO:0140463">
    <property type="term" value="F:chromatin-protein adaptor activity"/>
    <property type="evidence" value="ECO:0007669"/>
    <property type="project" value="EnsemblFungi"/>
</dbReference>
<keyword evidence="19" id="KW-1185">Reference proteome</keyword>
<dbReference type="Gene3D" id="1.10.274.100">
    <property type="entry name" value="RNA polymerase Rpb1, domain 3"/>
    <property type="match status" value="2"/>
</dbReference>
<dbReference type="Pfam" id="PF04983">
    <property type="entry name" value="RNA_pol_Rpb1_3"/>
    <property type="match status" value="2"/>
</dbReference>
<dbReference type="GO" id="GO:0019985">
    <property type="term" value="P:translesion synthesis"/>
    <property type="evidence" value="ECO:0007669"/>
    <property type="project" value="EnsemblFungi"/>
</dbReference>
<keyword evidence="6 15" id="KW-0548">Nucleotidyltransferase</keyword>
<dbReference type="OMA" id="SAWHDEE"/>
<dbReference type="Pfam" id="PF00623">
    <property type="entry name" value="RNA_pol_Rpb1_2"/>
    <property type="match status" value="1"/>
</dbReference>
<dbReference type="InterPro" id="IPR007083">
    <property type="entry name" value="RNA_pol_Rpb1_4"/>
</dbReference>
<dbReference type="InterPro" id="IPR000722">
    <property type="entry name" value="RNA_pol_asu"/>
</dbReference>
<sequence>MMTLLMNNIGKPTIKSVQFGLFSPVKIKQHSVLHVQHPETLENGMPKESGLSDPRMGVIDNQLLCSTCNLNCMECQGHFGHIELCKPVFHVNFLNRIKKVLETVCFYCSSIKNSKTDNEEQKNSDSQMVKSKSLSTSSGNESTIGKSSNGTSQEESMIRPQCSIPKTSLRNALNKVWAANKTKFTCDVCGNKQPIIRKEGMNLLAFMKNTDTEGKVILTAEKAYGILKKISDEDIVKLGFDIEHSRPEWMILTTLLVSPPSCRPAVQMDNLRGEDDLTHKYADIIKANNNLRRYETEGAPSHILRDYEQLLQFHVATLMDNEISGQPQALQKNGRPLKSLSARLKGKEGRLRYNLMGKRVDFSARTVITPDPNISLDEVGIPFTVAMTHTFSEHVNLLNIDYLRELVNNGPSKHPGANYVIRTDGQRIDLRFNRSDVNLQVGYVVERHLKDGDIVLFNRQPSLHKMSMMAHRVRVMQKKTFRLNLSVTTPYNADFDGDEMNLHAPQGLLSAVELRQLASVTKQVVSPQSNKPVMGIVQDSLIGVRRLTSDNSFIELKDAMQIYYTANLHRKDLEDSGNMNSLYLDQDDSEDVSELNMSKIGGQSGGKLSNYQDSMYENSSLNNESKYKYDVVDSSAKYNAMQSVDNKSSFDYPNGINVLENKDLMNQNSISDTGRHISIDNSHNKNYKLGDNNLLHTQENGLNKSNIVVSESSINGDYIKSSSFDIHYNNDSSYNNQSKRSNNFTDKKYNCNSEALNPINFKNLPVLNCSCDFGKENCELLTSMNETSDGLIYLYNDPENVLFNSHLCINDSTLCKEAKNNSTINERTHRSININARNVLIPFNKKSNKFQSDHQIYKDNEIKNQNIFRVSNVDYHDSSDEYITEDKFVLPIKKENIFSSIKEKTSKKLDRVNDGIQNASYNFSNQFNLTDFGGKNMNNVREFNDIVSNEIPQSYNRFQYTSNKSTNGFTKTRANIFDDNITDMPRPTILRPVVLYTGKQIFSWSLPKINLKTKSTDDRTVLIVDGNVHQGVIDKKSVGTVEGGIIHVIYNDFGSNECRKFFDSLQKIVCTYMAIISSFSVGIGDTVPSKTLKEHIDESIDAAISEVQKIIDDPTTLQRLPGMSLRESFESCINMSLNKARNISGNCAQKELRESNNVKQMVLAGSKGSIINISQMTACVGQQNMEGKRIPFGFRNRTLPHFCKDDYGARSKGFVRNSYLLGLTPEEFYFHAMGGREGLIDTAVKTAETGYIQRRLVKAMEDLKISFDGSVRSGNGSLTQFMYGDDGLCGENIERCRPFQYNEMEKALSKVKKDALNNLLDNNNITSQERNNAGENIIETQSQEVSLNNGKINNLEVMAKILTLNAIPEIRKDFLTNNFLVNELEHLQSNKAFNMTYYMPVNLSRLIWNAKRFYETTLSNISIREYNSKMTDLLQFVEKSIIHFSRDKKIMEYLKAYLSLSNLLHNRINKKQFKYIINSIKDKLGRSIAILNEMVGTLAAQSVGEPATQMTLNTFHLAGVASTVTLGVPRLKEVINIAKTLKTPSMKLFPTEEYGKSMDDAKKAQILIEYAGLKDITEHVQVVYEPDWLSTVIEEDRDFVSTHFELADEAEVEKEQMYGSYVIRIVLDREKLLGKALLVKDVVESIEKICNKQKGKPHDRIDLGLRNTMREGSRIEQEQNTFFNDSNSLIHDSSQPHRTVFIQGTPAQKDASFVSIMASDENSELLVIRIRSMCDTQDEVMDLMEKIMSVHLAGYKNIKKVFIVEENNQFIFQTEGVNLHDLLSCPIIDNTKVYSNNIIEVCEVLGIEAAREVILKELRSVIENEGYVNIRHLMLLADVMTVNGILCGITRHGVNRNEKSALMRCSFEETVEILMEAAIIGEKTQCREVTECIILGQNVPIGTGLTELFIDIQKLKDAVEICDKDFELEVRSPNSGYSPIIGLWSPIPEDSPLGKAYKIESSPSHSTQGGYSPISAGYSPISPGYNTSPNATYSPVSPGYGTIGGFSPSSPSYIPASPSYTPSGFSPSGMPISGTNAYAPSSPTYAPSSPAYNSPFTPGVQSSAQNTVTSPSYTPSVSSFASNRPTNSSAFTPVSPAYSSSRQPGSILNRPMNLGYTPTSPSYNPSSTFGRSSNVGYTPVSPSYTGSFQGSAYRPSNLSYAPTSPSYTSINSMMPPKTPKPVTTPVTKFVPQSPTNVYESMPQIPNVEHERSSSVGAFVTSSDKRNQQVENVNSKNDISEFDLERSGKNDEYVHASNKEKNDQHKDTKKE</sequence>
<keyword evidence="5 15" id="KW-0808">Transferase</keyword>
<dbReference type="InterPro" id="IPR007073">
    <property type="entry name" value="RNA_pol_Rpb1_7"/>
</dbReference>
<evidence type="ECO:0000256" key="3">
    <source>
        <dbReference type="ARBA" id="ARBA00022478"/>
    </source>
</evidence>
<dbReference type="Gene3D" id="6.20.50.80">
    <property type="match status" value="1"/>
</dbReference>
<feature type="compositionally biased region" description="Basic and acidic residues" evidence="16">
    <location>
        <begin position="2242"/>
        <end position="2270"/>
    </location>
</feature>
<dbReference type="FunFam" id="2.40.40.20:FF:000019">
    <property type="entry name" value="DNA-directed RNA polymerase II subunit RPB1"/>
    <property type="match status" value="1"/>
</dbReference>
<dbReference type="Gene3D" id="3.30.1490.180">
    <property type="entry name" value="RNA polymerase ii"/>
    <property type="match status" value="1"/>
</dbReference>
<keyword evidence="8" id="KW-0677">Repeat</keyword>
<dbReference type="GO" id="GO:0003968">
    <property type="term" value="F:RNA-directed RNA polymerase activity"/>
    <property type="evidence" value="ECO:0007669"/>
    <property type="project" value="EnsemblFungi"/>
</dbReference>
<dbReference type="InterPro" id="IPR042102">
    <property type="entry name" value="RNA_pol_Rpb1_3_sf"/>
</dbReference>
<gene>
    <name evidence="18" type="ORF">EDEG_01976</name>
</gene>
<dbReference type="Gene3D" id="3.30.1360.140">
    <property type="match status" value="1"/>
</dbReference>
<evidence type="ECO:0000256" key="8">
    <source>
        <dbReference type="ARBA" id="ARBA00022737"/>
    </source>
</evidence>
<keyword evidence="7" id="KW-0479">Metal-binding</keyword>
<comment type="similarity">
    <text evidence="2 15">Belongs to the RNA polymerase beta' chain family.</text>
</comment>
<reference evidence="19" key="2">
    <citation type="submission" date="2015-07" db="EMBL/GenBank/DDBJ databases">
        <title>Contrasting host-pathogen interactions and genome evolution in two generalist and specialist microsporidian pathogens of mosquitoes.</title>
        <authorList>
            <consortium name="The Broad Institute Genomics Platform"/>
            <consortium name="The Broad Institute Genome Sequencing Center for Infectious Disease"/>
            <person name="Cuomo C.A."/>
            <person name="Sanscrainte N.D."/>
            <person name="Goldberg J.M."/>
            <person name="Heiman D."/>
            <person name="Young S."/>
            <person name="Zeng Q."/>
            <person name="Becnel J.J."/>
            <person name="Birren B.W."/>
        </authorList>
    </citation>
    <scope>NUCLEOTIDE SEQUENCE [LARGE SCALE GENOMIC DNA]</scope>
    <source>
        <strain evidence="19">USNM 41457</strain>
    </source>
</reference>
<keyword evidence="10" id="KW-0460">Magnesium</keyword>
<accession>J8ZVP8</accession>
<proteinExistence type="inferred from homology"/>
<keyword evidence="3 15" id="KW-0240">DNA-directed RNA polymerase</keyword>
<dbReference type="GO" id="GO:0006368">
    <property type="term" value="P:transcription elongation by RNA polymerase II"/>
    <property type="evidence" value="ECO:0007669"/>
    <property type="project" value="EnsemblFungi"/>
</dbReference>
<dbReference type="Gene3D" id="1.10.150.390">
    <property type="match status" value="1"/>
</dbReference>
<evidence type="ECO:0000256" key="6">
    <source>
        <dbReference type="ARBA" id="ARBA00022695"/>
    </source>
</evidence>
<dbReference type="GO" id="GO:0006369">
    <property type="term" value="P:termination of RNA polymerase II transcription"/>
    <property type="evidence" value="ECO:0007669"/>
    <property type="project" value="EnsemblFungi"/>
</dbReference>
<dbReference type="Pfam" id="PF04990">
    <property type="entry name" value="RNA_pol_Rpb1_7"/>
    <property type="match status" value="1"/>
</dbReference>
<dbReference type="PANTHER" id="PTHR19376">
    <property type="entry name" value="DNA-DIRECTED RNA POLYMERASE"/>
    <property type="match status" value="1"/>
</dbReference>
<dbReference type="HOGENOM" id="CLU_000487_1_1_1"/>
<dbReference type="Gene3D" id="6.10.250.2940">
    <property type="match status" value="1"/>
</dbReference>
<evidence type="ECO:0000256" key="5">
    <source>
        <dbReference type="ARBA" id="ARBA00022679"/>
    </source>
</evidence>
<evidence type="ECO:0000313" key="18">
    <source>
        <dbReference type="EMBL" id="EJW03738.1"/>
    </source>
</evidence>
<keyword evidence="11" id="KW-0238">DNA-binding</keyword>
<dbReference type="SUPFAM" id="SSF64484">
    <property type="entry name" value="beta and beta-prime subunits of DNA dependent RNA-polymerase"/>
    <property type="match status" value="2"/>
</dbReference>
<evidence type="ECO:0000256" key="1">
    <source>
        <dbReference type="ARBA" id="ARBA00004123"/>
    </source>
</evidence>
<evidence type="ECO:0000256" key="16">
    <source>
        <dbReference type="SAM" id="MobiDB-lite"/>
    </source>
</evidence>
<name>J8ZVP8_EDHAE</name>
<dbReference type="GO" id="GO:0006367">
    <property type="term" value="P:transcription initiation at RNA polymerase II promoter"/>
    <property type="evidence" value="ECO:0007669"/>
    <property type="project" value="EnsemblFungi"/>
</dbReference>
<evidence type="ECO:0000256" key="2">
    <source>
        <dbReference type="ARBA" id="ARBA00006460"/>
    </source>
</evidence>
<dbReference type="Pfam" id="PF04997">
    <property type="entry name" value="RNA_pol_Rpb1_1"/>
    <property type="match status" value="1"/>
</dbReference>
<evidence type="ECO:0000313" key="19">
    <source>
        <dbReference type="Proteomes" id="UP000003163"/>
    </source>
</evidence>
<dbReference type="CDD" id="cd02584">
    <property type="entry name" value="RNAP_II_Rpb1_C"/>
    <property type="match status" value="1"/>
</dbReference>
<dbReference type="EMBL" id="AFBI03000031">
    <property type="protein sequence ID" value="EJW03738.1"/>
    <property type="molecule type" value="Genomic_DNA"/>
</dbReference>
<keyword evidence="9" id="KW-0862">Zinc</keyword>
<feature type="compositionally biased region" description="Polar residues" evidence="16">
    <location>
        <begin position="2080"/>
        <end position="2106"/>
    </location>
</feature>
<organism evidence="18 19">
    <name type="scientific">Edhazardia aedis (strain USNM 41457)</name>
    <name type="common">Microsporidian parasite</name>
    <dbReference type="NCBI Taxonomy" id="1003232"/>
    <lineage>
        <taxon>Eukaryota</taxon>
        <taxon>Fungi</taxon>
        <taxon>Fungi incertae sedis</taxon>
        <taxon>Microsporidia</taxon>
        <taxon>Edhazardia</taxon>
    </lineage>
</organism>
<evidence type="ECO:0000256" key="4">
    <source>
        <dbReference type="ARBA" id="ARBA00022553"/>
    </source>
</evidence>
<evidence type="ECO:0000256" key="10">
    <source>
        <dbReference type="ARBA" id="ARBA00022842"/>
    </source>
</evidence>
<dbReference type="InterPro" id="IPR038593">
    <property type="entry name" value="RNA_pol_Rpb1_7_sf"/>
</dbReference>
<dbReference type="Gene3D" id="2.40.40.20">
    <property type="match status" value="1"/>
</dbReference>
<dbReference type="GO" id="GO:0003677">
    <property type="term" value="F:DNA binding"/>
    <property type="evidence" value="ECO:0007669"/>
    <property type="project" value="UniProtKB-KW"/>
</dbReference>
<dbReference type="VEuPathDB" id="MicrosporidiaDB:EDEG_01976"/>
<comment type="subcellular location">
    <subcellularLocation>
        <location evidence="1">Nucleus</location>
    </subcellularLocation>
</comment>
<dbReference type="FunFam" id="1.10.150.390:FF:000001">
    <property type="entry name" value="DNA-directed RNA polymerase subunit"/>
    <property type="match status" value="1"/>
</dbReference>
<dbReference type="GO" id="GO:0003899">
    <property type="term" value="F:DNA-directed RNA polymerase activity"/>
    <property type="evidence" value="ECO:0007669"/>
    <property type="project" value="UniProtKB-EC"/>
</dbReference>
<dbReference type="SMART" id="SM00663">
    <property type="entry name" value="RPOLA_N"/>
    <property type="match status" value="1"/>
</dbReference>
<dbReference type="InterPro" id="IPR007080">
    <property type="entry name" value="RNA_pol_Rpb1_1"/>
</dbReference>
<feature type="region of interest" description="Disordered" evidence="16">
    <location>
        <begin position="2207"/>
        <end position="2270"/>
    </location>
</feature>
<dbReference type="GO" id="GO:0005665">
    <property type="term" value="C:RNA polymerase II, core complex"/>
    <property type="evidence" value="ECO:0007669"/>
    <property type="project" value="EnsemblFungi"/>
</dbReference>
<dbReference type="InterPro" id="IPR044893">
    <property type="entry name" value="RNA_pol_Rpb1_clamp_domain"/>
</dbReference>
<evidence type="ECO:0000256" key="13">
    <source>
        <dbReference type="ARBA" id="ARBA00023242"/>
    </source>
</evidence>
<feature type="region of interest" description="Disordered" evidence="16">
    <location>
        <begin position="2056"/>
        <end position="2108"/>
    </location>
</feature>
<dbReference type="OrthoDB" id="270392at2759"/>
<evidence type="ECO:0000256" key="14">
    <source>
        <dbReference type="ARBA" id="ARBA00048552"/>
    </source>
</evidence>
<dbReference type="InterPro" id="IPR007066">
    <property type="entry name" value="RNA_pol_Rpb1_3"/>
</dbReference>
<dbReference type="FunCoup" id="J8ZVP8">
    <property type="interactions" value="190"/>
</dbReference>
<comment type="caution">
    <text evidence="18">The sequence shown here is derived from an EMBL/GenBank/DDBJ whole genome shotgun (WGS) entry which is preliminary data.</text>
</comment>
<keyword evidence="12 15" id="KW-0804">Transcription</keyword>
<evidence type="ECO:0000256" key="15">
    <source>
        <dbReference type="RuleBase" id="RU004279"/>
    </source>
</evidence>
<protein>
    <recommendedName>
        <fullName evidence="15">DNA-directed RNA polymerase subunit</fullName>
        <ecNumber evidence="15">2.7.7.6</ecNumber>
    </recommendedName>
</protein>
<keyword evidence="4" id="KW-0597">Phosphoprotein</keyword>
<dbReference type="EC" id="2.7.7.6" evidence="15"/>
<dbReference type="GO" id="GO:0046872">
    <property type="term" value="F:metal ion binding"/>
    <property type="evidence" value="ECO:0007669"/>
    <property type="project" value="UniProtKB-KW"/>
</dbReference>
<dbReference type="Pfam" id="PF04998">
    <property type="entry name" value="RNA_pol_Rpb1_5"/>
    <property type="match status" value="1"/>
</dbReference>
<dbReference type="InParanoid" id="J8ZVP8"/>
<dbReference type="Pfam" id="PF05000">
    <property type="entry name" value="RNA_pol_Rpb1_4"/>
    <property type="match status" value="1"/>
</dbReference>
<dbReference type="Gene3D" id="1.10.132.30">
    <property type="match status" value="1"/>
</dbReference>
<dbReference type="Proteomes" id="UP000003163">
    <property type="component" value="Unassembled WGS sequence"/>
</dbReference>
<dbReference type="GO" id="GO:0030643">
    <property type="term" value="P:intracellular phosphate ion homeostasis"/>
    <property type="evidence" value="ECO:0007669"/>
    <property type="project" value="EnsemblFungi"/>
</dbReference>
<keyword evidence="13" id="KW-0539">Nucleus</keyword>
<evidence type="ECO:0000256" key="7">
    <source>
        <dbReference type="ARBA" id="ARBA00022723"/>
    </source>
</evidence>